<evidence type="ECO:0000313" key="5">
    <source>
        <dbReference type="Proteomes" id="UP000279972"/>
    </source>
</evidence>
<dbReference type="EMBL" id="CP033924">
    <property type="protein sequence ID" value="AZA80834.1"/>
    <property type="molecule type" value="Genomic_DNA"/>
</dbReference>
<feature type="region of interest" description="Disordered" evidence="1">
    <location>
        <begin position="66"/>
        <end position="94"/>
    </location>
</feature>
<evidence type="ECO:0000313" key="4">
    <source>
        <dbReference type="Proteomes" id="UP000236262"/>
    </source>
</evidence>
<feature type="compositionally biased region" description="Basic and acidic residues" evidence="1">
    <location>
        <begin position="69"/>
        <end position="88"/>
    </location>
</feature>
<proteinExistence type="predicted"/>
<evidence type="ECO:0000313" key="2">
    <source>
        <dbReference type="EMBL" id="AZA80834.1"/>
    </source>
</evidence>
<evidence type="ECO:0000256" key="1">
    <source>
        <dbReference type="SAM" id="MobiDB-lite"/>
    </source>
</evidence>
<organism evidence="3 4">
    <name type="scientific">Chryseobacterium lactis</name>
    <dbReference type="NCBI Taxonomy" id="1241981"/>
    <lineage>
        <taxon>Bacteria</taxon>
        <taxon>Pseudomonadati</taxon>
        <taxon>Bacteroidota</taxon>
        <taxon>Flavobacteriia</taxon>
        <taxon>Flavobacteriales</taxon>
        <taxon>Weeksellaceae</taxon>
        <taxon>Chryseobacterium group</taxon>
        <taxon>Chryseobacterium</taxon>
    </lineage>
</organism>
<dbReference type="AlphaFoldDB" id="A0A3G6RVC9"/>
<sequence length="103" mass="12127">MIGLFEDFAYFAEQVEIMKKLYIFPIFLYCLSFGQEKKDSLNSDSKHLYEFKFRCFQLPGSKCPQSFNSKDDKPKGTKKLDIKQPPKEEEPEPSAYYIYSKQA</sequence>
<dbReference type="Proteomes" id="UP000236262">
    <property type="component" value="Unassembled WGS sequence"/>
</dbReference>
<reference evidence="3 4" key="1">
    <citation type="submission" date="2018-01" db="EMBL/GenBank/DDBJ databases">
        <title>Draft genome sequences of Chryseobacterium lactis NCTC11390, Chryseobacterium oncorhynchi 701B-08, and Chryseobacterium viscerum 687B-08.</title>
        <authorList>
            <person name="Jeong J.-J."/>
            <person name="Lee Y.J."/>
            <person name="Park B."/>
            <person name="Choi I.-G."/>
            <person name="Kim K.D."/>
        </authorList>
    </citation>
    <scope>NUCLEOTIDE SEQUENCE [LARGE SCALE GENOMIC DNA]</scope>
    <source>
        <strain evidence="3 4">NCTC11390</strain>
    </source>
</reference>
<gene>
    <name evidence="3" type="ORF">C1637_11510</name>
    <name evidence="2" type="ORF">EG342_02430</name>
</gene>
<keyword evidence="5" id="KW-1185">Reference proteome</keyword>
<protein>
    <submittedName>
        <fullName evidence="3">Uncharacterized protein</fullName>
    </submittedName>
</protein>
<dbReference type="EMBL" id="PPEH01000004">
    <property type="protein sequence ID" value="PNW13444.1"/>
    <property type="molecule type" value="Genomic_DNA"/>
</dbReference>
<evidence type="ECO:0000313" key="3">
    <source>
        <dbReference type="EMBL" id="PNW13444.1"/>
    </source>
</evidence>
<reference evidence="2 5" key="2">
    <citation type="submission" date="2018-11" db="EMBL/GenBank/DDBJ databases">
        <title>Proposal to divide the Flavobacteriaceae and reorganize its genera based on Amino Acid Identity values calculated from whole genome sequences.</title>
        <authorList>
            <person name="Nicholson A.C."/>
            <person name="Gulvik C.A."/>
            <person name="Whitney A.M."/>
            <person name="Humrighouse B.W."/>
            <person name="Bell M."/>
            <person name="Holmes B."/>
            <person name="Steigerwalt A.G."/>
            <person name="Villarma A."/>
            <person name="Sheth M."/>
            <person name="Batra D."/>
            <person name="Pryor J."/>
            <person name="Bernardet J.-F."/>
            <person name="Hugo C."/>
            <person name="Kampfer P."/>
            <person name="Newman J."/>
            <person name="McQuiston J.R."/>
        </authorList>
    </citation>
    <scope>NUCLEOTIDE SEQUENCE [LARGE SCALE GENOMIC DNA]</scope>
    <source>
        <strain evidence="2 5">KC_1864</strain>
    </source>
</reference>
<accession>A0A3G6RVC9</accession>
<name>A0A3G6RVC9_CHRLC</name>
<dbReference type="KEGG" id="clac:EG342_02430"/>
<dbReference type="Proteomes" id="UP000279972">
    <property type="component" value="Chromosome"/>
</dbReference>